<feature type="region of interest" description="Disordered" evidence="10">
    <location>
        <begin position="1"/>
        <end position="25"/>
    </location>
</feature>
<dbReference type="GO" id="GO:0004376">
    <property type="term" value="F:GPI mannosyltransferase activity"/>
    <property type="evidence" value="ECO:0007669"/>
    <property type="project" value="InterPro"/>
</dbReference>
<gene>
    <name evidence="12" type="ORF">FHR34_004723</name>
</gene>
<organism evidence="12 13">
    <name type="scientific">Kitasatospora kifunensis</name>
    <name type="common">Streptomyces kifunensis</name>
    <dbReference type="NCBI Taxonomy" id="58351"/>
    <lineage>
        <taxon>Bacteria</taxon>
        <taxon>Bacillati</taxon>
        <taxon>Actinomycetota</taxon>
        <taxon>Actinomycetes</taxon>
        <taxon>Kitasatosporales</taxon>
        <taxon>Streptomycetaceae</taxon>
        <taxon>Kitasatospora</taxon>
    </lineage>
</organism>
<keyword evidence="6 11" id="KW-0812">Transmembrane</keyword>
<feature type="transmembrane region" description="Helical" evidence="11">
    <location>
        <begin position="123"/>
        <end position="142"/>
    </location>
</feature>
<dbReference type="GO" id="GO:0016020">
    <property type="term" value="C:membrane"/>
    <property type="evidence" value="ECO:0007669"/>
    <property type="project" value="GOC"/>
</dbReference>
<keyword evidence="4" id="KW-0328">Glycosyltransferase</keyword>
<evidence type="ECO:0000256" key="7">
    <source>
        <dbReference type="ARBA" id="ARBA00022824"/>
    </source>
</evidence>
<comment type="caution">
    <text evidence="12">The sequence shown here is derived from an EMBL/GenBank/DDBJ whole genome shotgun (WGS) entry which is preliminary data.</text>
</comment>
<keyword evidence="9 11" id="KW-0472">Membrane</keyword>
<comment type="subcellular location">
    <subcellularLocation>
        <location evidence="1">Endoplasmic reticulum membrane</location>
        <topology evidence="1">Multi-pass membrane protein</topology>
    </subcellularLocation>
</comment>
<evidence type="ECO:0000256" key="6">
    <source>
        <dbReference type="ARBA" id="ARBA00022692"/>
    </source>
</evidence>
<feature type="transmembrane region" description="Helical" evidence="11">
    <location>
        <begin position="298"/>
        <end position="317"/>
    </location>
</feature>
<feature type="transmembrane region" description="Helical" evidence="11">
    <location>
        <begin position="237"/>
        <end position="256"/>
    </location>
</feature>
<evidence type="ECO:0008006" key="14">
    <source>
        <dbReference type="Google" id="ProtNLM"/>
    </source>
</evidence>
<evidence type="ECO:0000256" key="3">
    <source>
        <dbReference type="ARBA" id="ARBA00022502"/>
    </source>
</evidence>
<feature type="transmembrane region" description="Helical" evidence="11">
    <location>
        <begin position="154"/>
        <end position="175"/>
    </location>
</feature>
<keyword evidence="8 11" id="KW-1133">Transmembrane helix</keyword>
<evidence type="ECO:0000256" key="9">
    <source>
        <dbReference type="ARBA" id="ARBA00023136"/>
    </source>
</evidence>
<dbReference type="EMBL" id="JACHJV010000001">
    <property type="protein sequence ID" value="MBB4925730.1"/>
    <property type="molecule type" value="Genomic_DNA"/>
</dbReference>
<evidence type="ECO:0000256" key="1">
    <source>
        <dbReference type="ARBA" id="ARBA00004477"/>
    </source>
</evidence>
<evidence type="ECO:0000256" key="2">
    <source>
        <dbReference type="ARBA" id="ARBA00004687"/>
    </source>
</evidence>
<evidence type="ECO:0000313" key="12">
    <source>
        <dbReference type="EMBL" id="MBB4925730.1"/>
    </source>
</evidence>
<dbReference type="PANTHER" id="PTHR12468">
    <property type="entry name" value="GPI MANNOSYLTRANSFERASE 2"/>
    <property type="match status" value="1"/>
</dbReference>
<evidence type="ECO:0000256" key="5">
    <source>
        <dbReference type="ARBA" id="ARBA00022679"/>
    </source>
</evidence>
<evidence type="ECO:0000313" key="13">
    <source>
        <dbReference type="Proteomes" id="UP000540506"/>
    </source>
</evidence>
<evidence type="ECO:0000256" key="8">
    <source>
        <dbReference type="ARBA" id="ARBA00022989"/>
    </source>
</evidence>
<name>A0A7W7R5M6_KITKI</name>
<keyword evidence="3" id="KW-0337">GPI-anchor biosynthesis</keyword>
<dbReference type="PANTHER" id="PTHR12468:SF2">
    <property type="entry name" value="GPI MANNOSYLTRANSFERASE 2"/>
    <property type="match status" value="1"/>
</dbReference>
<protein>
    <recommendedName>
        <fullName evidence="14">Integral membrane protein</fullName>
    </recommendedName>
</protein>
<dbReference type="Proteomes" id="UP000540506">
    <property type="component" value="Unassembled WGS sequence"/>
</dbReference>
<dbReference type="GO" id="GO:0006506">
    <property type="term" value="P:GPI anchor biosynthetic process"/>
    <property type="evidence" value="ECO:0007669"/>
    <property type="project" value="UniProtKB-UniPathway"/>
</dbReference>
<evidence type="ECO:0000256" key="11">
    <source>
        <dbReference type="SAM" id="Phobius"/>
    </source>
</evidence>
<feature type="transmembrane region" description="Helical" evidence="11">
    <location>
        <begin position="324"/>
        <end position="342"/>
    </location>
</feature>
<feature type="transmembrane region" description="Helical" evidence="11">
    <location>
        <begin position="371"/>
        <end position="393"/>
    </location>
</feature>
<evidence type="ECO:0000256" key="4">
    <source>
        <dbReference type="ARBA" id="ARBA00022676"/>
    </source>
</evidence>
<feature type="transmembrane region" description="Helical" evidence="11">
    <location>
        <begin position="348"/>
        <end position="364"/>
    </location>
</feature>
<feature type="transmembrane region" description="Helical" evidence="11">
    <location>
        <begin position="195"/>
        <end position="225"/>
    </location>
</feature>
<reference evidence="12 13" key="1">
    <citation type="submission" date="2020-08" db="EMBL/GenBank/DDBJ databases">
        <title>Sequencing the genomes of 1000 actinobacteria strains.</title>
        <authorList>
            <person name="Klenk H.-P."/>
        </authorList>
    </citation>
    <scope>NUCLEOTIDE SEQUENCE [LARGE SCALE GENOMIC DNA]</scope>
    <source>
        <strain evidence="12 13">DSM 41654</strain>
    </source>
</reference>
<dbReference type="AlphaFoldDB" id="A0A7W7R5M6"/>
<evidence type="ECO:0000256" key="10">
    <source>
        <dbReference type="SAM" id="MobiDB-lite"/>
    </source>
</evidence>
<proteinExistence type="predicted"/>
<dbReference type="InterPro" id="IPR007315">
    <property type="entry name" value="PIG-V/Gpi18"/>
</dbReference>
<dbReference type="RefSeq" id="WP_221521615.1">
    <property type="nucleotide sequence ID" value="NZ_JACHJV010000001.1"/>
</dbReference>
<dbReference type="UniPathway" id="UPA00196"/>
<keyword evidence="5" id="KW-0808">Transferase</keyword>
<comment type="pathway">
    <text evidence="2">Glycolipid biosynthesis; glycosylphosphatidylinositol-anchor biosynthesis.</text>
</comment>
<dbReference type="GO" id="GO:0000009">
    <property type="term" value="F:alpha-1,6-mannosyltransferase activity"/>
    <property type="evidence" value="ECO:0007669"/>
    <property type="project" value="InterPro"/>
</dbReference>
<keyword evidence="7" id="KW-0256">Endoplasmic reticulum</keyword>
<sequence length="397" mass="43279">MTVASHARPRPAPADPADPADPRQSSSRALLRALRGAARAAVPAIAGYLLVRLVCVGILWHWARSEHQSLLHQLGHKWDSVWYLGIIEHGYDHGHPLQSNLAFFPLYPELSRGLAAVSPLGDAATAVALAWLCAIAAAWGLYALGSRLYDHRTGVVLAVLWGVIPHAITESMAYTESMFTALAVWTLHSLLARRWLATAVLCLLAGLSRPTASALIPVVCLAALIAIVRRQDGWRPWAALLLAPAGWLGYLCWAGQRVHRLDGWFHIQNDGWGSNWDGGRYTFTTAQQILTHPSDFDYYAVTVVLTLAAMLFALSLADRQPWPLLLFSALLLATSLGGAGFYHAKARFLVAAFGLLLPPAVALAKARRCTMLIVFSTLTLISGYFGGYLLLVWNRSP</sequence>
<keyword evidence="13" id="KW-1185">Reference proteome</keyword>
<accession>A0A7W7R5M6</accession>
<feature type="transmembrane region" description="Helical" evidence="11">
    <location>
        <begin position="40"/>
        <end position="63"/>
    </location>
</feature>